<dbReference type="InterPro" id="IPR018027">
    <property type="entry name" value="Asn/Gln_amidotransferase"/>
</dbReference>
<proteinExistence type="inferred from homology"/>
<dbReference type="GO" id="GO:0050567">
    <property type="term" value="F:glutaminyl-tRNA synthase (glutamine-hydrolyzing) activity"/>
    <property type="evidence" value="ECO:0007669"/>
    <property type="project" value="TreeGrafter"/>
</dbReference>
<dbReference type="Pfam" id="PF02934">
    <property type="entry name" value="GatB_N"/>
    <property type="match status" value="1"/>
</dbReference>
<evidence type="ECO:0000259" key="10">
    <source>
        <dbReference type="SMART" id="SM00845"/>
    </source>
</evidence>
<evidence type="ECO:0000256" key="2">
    <source>
        <dbReference type="ARBA" id="ARBA00011123"/>
    </source>
</evidence>
<dbReference type="PANTHER" id="PTHR11659:SF0">
    <property type="entry name" value="GLUTAMYL-TRNA(GLN) AMIDOTRANSFERASE SUBUNIT B, MITOCHONDRIAL"/>
    <property type="match status" value="1"/>
</dbReference>
<dbReference type="GO" id="GO:0005524">
    <property type="term" value="F:ATP binding"/>
    <property type="evidence" value="ECO:0007669"/>
    <property type="project" value="UniProtKB-KW"/>
</dbReference>
<dbReference type="AlphaFoldDB" id="K2FW05"/>
<comment type="caution">
    <text evidence="11">The sequence shown here is derived from an EMBL/GenBank/DDBJ whole genome shotgun (WGS) entry which is preliminary data.</text>
</comment>
<keyword evidence="4" id="KW-0547">Nucleotide-binding</keyword>
<dbReference type="NCBIfam" id="NF004012">
    <property type="entry name" value="PRK05477.1-2"/>
    <property type="match status" value="1"/>
</dbReference>
<accession>K2FW05</accession>
<keyword evidence="3" id="KW-0436">Ligase</keyword>
<evidence type="ECO:0000256" key="7">
    <source>
        <dbReference type="ARBA" id="ARBA00024799"/>
    </source>
</evidence>
<reference evidence="11" key="1">
    <citation type="journal article" date="2012" name="Science">
        <title>Fermentation, hydrogen, and sulfur metabolism in multiple uncultivated bacterial phyla.</title>
        <authorList>
            <person name="Wrighton K.C."/>
            <person name="Thomas B.C."/>
            <person name="Sharon I."/>
            <person name="Miller C.S."/>
            <person name="Castelle C.J."/>
            <person name="VerBerkmoes N.C."/>
            <person name="Wilkins M.J."/>
            <person name="Hettich R.L."/>
            <person name="Lipton M.S."/>
            <person name="Williams K.H."/>
            <person name="Long P.E."/>
            <person name="Banfield J.F."/>
        </authorList>
    </citation>
    <scope>NUCLEOTIDE SEQUENCE [LARGE SCALE GENOMIC DNA]</scope>
</reference>
<organism evidence="11">
    <name type="scientific">uncultured bacterium</name>
    <name type="common">gcode 4</name>
    <dbReference type="NCBI Taxonomy" id="1234023"/>
    <lineage>
        <taxon>Bacteria</taxon>
        <taxon>environmental samples</taxon>
    </lineage>
</organism>
<dbReference type="GO" id="GO:0006412">
    <property type="term" value="P:translation"/>
    <property type="evidence" value="ECO:0007669"/>
    <property type="project" value="UniProtKB-KW"/>
</dbReference>
<keyword evidence="6" id="KW-0648">Protein biosynthesis</keyword>
<sequence>MPAWFQITQLYHPIVEHWEVKTFVNGELKAFRVHRMHIENDAWKLIHSGTKTLCDYNRAGSPLMEIVTEPDFRTKEDVIAYLEELQKIMRFCWASDADMEKWQLRCDVNISLRLKWEEILNNRVEIKNMNSFASIARAIDTEFKRQAKLYESGQKVDQETRWWNDEKWISNILRSKEDAMDYRYFPEPDLPTLVLTPEYINERKIEELPIDRRLKYLNEYKLQEDDARILSNERWISDYYENLVRLTTDPKKSCSYITTILLALFKESFEDTGFDCLKFEIDELAEVINLVNKDELSSTNSKVVVEELFLNWWNTNEIVDRLWLRQKNDMWALDEIVKKIIEANPTQVEQYRWWNERIFWFLVGQCMKESAGQWNPKIFNDLLKKYLG</sequence>
<feature type="domain" description="Asn/Gln amidotransferase" evidence="10">
    <location>
        <begin position="238"/>
        <end position="387"/>
    </location>
</feature>
<dbReference type="Gene3D" id="1.10.10.410">
    <property type="match status" value="1"/>
</dbReference>
<protein>
    <recommendedName>
        <fullName evidence="10">Asn/Gln amidotransferase domain-containing protein</fullName>
    </recommendedName>
</protein>
<dbReference type="SUPFAM" id="SSF55931">
    <property type="entry name" value="Glutamine synthetase/guanido kinase"/>
    <property type="match status" value="1"/>
</dbReference>
<gene>
    <name evidence="11" type="ORF">ACD_4C00032G0001</name>
</gene>
<dbReference type="InterPro" id="IPR004413">
    <property type="entry name" value="GatB"/>
</dbReference>
<dbReference type="PROSITE" id="PS01234">
    <property type="entry name" value="GATB"/>
    <property type="match status" value="1"/>
</dbReference>
<evidence type="ECO:0000256" key="4">
    <source>
        <dbReference type="ARBA" id="ARBA00022741"/>
    </source>
</evidence>
<dbReference type="NCBIfam" id="TIGR00133">
    <property type="entry name" value="gatB"/>
    <property type="match status" value="1"/>
</dbReference>
<comment type="function">
    <text evidence="7">Allows the formation of correctly charged Asn-tRNA(Asn) or Gln-tRNA(Gln) through the transamidation of misacylated Asp-tRNA(Asn) or Glu-tRNA(Gln) in organisms which lack either or both of asparaginyl-tRNA or glutaminyl-tRNA synthetases. The reaction takes place in the presence of glutamine and ATP through an activated phospho-Asp-tRNA(Asn) or phospho-Glu-tRNA(Gln).</text>
</comment>
<evidence type="ECO:0000256" key="8">
    <source>
        <dbReference type="ARBA" id="ARBA00047380"/>
    </source>
</evidence>
<dbReference type="GO" id="GO:0070681">
    <property type="term" value="P:glutaminyl-tRNAGln biosynthesis via transamidation"/>
    <property type="evidence" value="ECO:0007669"/>
    <property type="project" value="TreeGrafter"/>
</dbReference>
<comment type="catalytic activity">
    <reaction evidence="8">
        <text>L-aspartyl-tRNA(Asn) + L-glutamine + ATP + H2O = L-asparaginyl-tRNA(Asn) + L-glutamate + ADP + phosphate + 2 H(+)</text>
        <dbReference type="Rhea" id="RHEA:14513"/>
        <dbReference type="Rhea" id="RHEA-COMP:9674"/>
        <dbReference type="Rhea" id="RHEA-COMP:9677"/>
        <dbReference type="ChEBI" id="CHEBI:15377"/>
        <dbReference type="ChEBI" id="CHEBI:15378"/>
        <dbReference type="ChEBI" id="CHEBI:29985"/>
        <dbReference type="ChEBI" id="CHEBI:30616"/>
        <dbReference type="ChEBI" id="CHEBI:43474"/>
        <dbReference type="ChEBI" id="CHEBI:58359"/>
        <dbReference type="ChEBI" id="CHEBI:78515"/>
        <dbReference type="ChEBI" id="CHEBI:78516"/>
        <dbReference type="ChEBI" id="CHEBI:456216"/>
    </reaction>
</comment>
<dbReference type="EMBL" id="AMFJ01000548">
    <property type="protein sequence ID" value="EKE27123.1"/>
    <property type="molecule type" value="Genomic_DNA"/>
</dbReference>
<comment type="similarity">
    <text evidence="1">Belongs to the GatB/GatE family. GatB subfamily.</text>
</comment>
<dbReference type="InterPro" id="IPR017958">
    <property type="entry name" value="Gln-tRNA_amidoTrfase_suB_CS"/>
</dbReference>
<evidence type="ECO:0000256" key="1">
    <source>
        <dbReference type="ARBA" id="ARBA00005306"/>
    </source>
</evidence>
<evidence type="ECO:0000256" key="3">
    <source>
        <dbReference type="ARBA" id="ARBA00022598"/>
    </source>
</evidence>
<dbReference type="InterPro" id="IPR023168">
    <property type="entry name" value="GatB_Yqey_C_2"/>
</dbReference>
<comment type="subunit">
    <text evidence="2">Heterotrimer of A, B and C subunits.</text>
</comment>
<dbReference type="InterPro" id="IPR003789">
    <property type="entry name" value="Asn/Gln_tRNA_amidoTrase-B-like"/>
</dbReference>
<dbReference type="SMART" id="SM00845">
    <property type="entry name" value="GatB_Yqey"/>
    <property type="match status" value="1"/>
</dbReference>
<dbReference type="SUPFAM" id="SSF89095">
    <property type="entry name" value="GatB/YqeY motif"/>
    <property type="match status" value="1"/>
</dbReference>
<dbReference type="InterPro" id="IPR006075">
    <property type="entry name" value="Asn/Gln-tRNA_Trfase_suB/E_cat"/>
</dbReference>
<dbReference type="InterPro" id="IPR017959">
    <property type="entry name" value="Asn/Gln-tRNA_amidoTrfase_suB/E"/>
</dbReference>
<dbReference type="PANTHER" id="PTHR11659">
    <property type="entry name" value="GLUTAMYL-TRNA GLN AMIDOTRANSFERASE SUBUNIT B MITOCHONDRIAL AND PROKARYOTIC PET112-RELATED"/>
    <property type="match status" value="1"/>
</dbReference>
<name>K2FW05_9BACT</name>
<evidence type="ECO:0000256" key="5">
    <source>
        <dbReference type="ARBA" id="ARBA00022840"/>
    </source>
</evidence>
<dbReference type="FunFam" id="1.10.10.410:FF:000001">
    <property type="entry name" value="Aspartyl/glutamyl-tRNA(Asn/Gln) amidotransferase subunit B"/>
    <property type="match status" value="1"/>
</dbReference>
<evidence type="ECO:0000256" key="6">
    <source>
        <dbReference type="ARBA" id="ARBA00022917"/>
    </source>
</evidence>
<evidence type="ECO:0000256" key="9">
    <source>
        <dbReference type="ARBA" id="ARBA00047913"/>
    </source>
</evidence>
<evidence type="ECO:0000313" key="11">
    <source>
        <dbReference type="EMBL" id="EKE27123.1"/>
    </source>
</evidence>
<keyword evidence="5" id="KW-0067">ATP-binding</keyword>
<dbReference type="Pfam" id="PF02637">
    <property type="entry name" value="GatB_Yqey"/>
    <property type="match status" value="1"/>
</dbReference>
<dbReference type="InterPro" id="IPR014746">
    <property type="entry name" value="Gln_synth/guanido_kin_cat_dom"/>
</dbReference>
<comment type="catalytic activity">
    <reaction evidence="9">
        <text>L-glutamyl-tRNA(Gln) + L-glutamine + ATP + H2O = L-glutaminyl-tRNA(Gln) + L-glutamate + ADP + phosphate + H(+)</text>
        <dbReference type="Rhea" id="RHEA:17521"/>
        <dbReference type="Rhea" id="RHEA-COMP:9681"/>
        <dbReference type="Rhea" id="RHEA-COMP:9684"/>
        <dbReference type="ChEBI" id="CHEBI:15377"/>
        <dbReference type="ChEBI" id="CHEBI:15378"/>
        <dbReference type="ChEBI" id="CHEBI:29985"/>
        <dbReference type="ChEBI" id="CHEBI:30616"/>
        <dbReference type="ChEBI" id="CHEBI:43474"/>
        <dbReference type="ChEBI" id="CHEBI:58359"/>
        <dbReference type="ChEBI" id="CHEBI:78520"/>
        <dbReference type="ChEBI" id="CHEBI:78521"/>
        <dbReference type="ChEBI" id="CHEBI:456216"/>
    </reaction>
</comment>